<evidence type="ECO:0000256" key="5">
    <source>
        <dbReference type="ARBA" id="ARBA00039638"/>
    </source>
</evidence>
<dbReference type="Pfam" id="PF13193">
    <property type="entry name" value="AMP-binding_C"/>
    <property type="match status" value="1"/>
</dbReference>
<dbReference type="PANTHER" id="PTHR43201">
    <property type="entry name" value="ACYL-COA SYNTHETASE"/>
    <property type="match status" value="1"/>
</dbReference>
<evidence type="ECO:0000313" key="12">
    <source>
        <dbReference type="Proteomes" id="UP000790347"/>
    </source>
</evidence>
<comment type="catalytic activity">
    <reaction evidence="6">
        <text>octanoate + ATP + CoA = octanoyl-CoA + AMP + diphosphate</text>
        <dbReference type="Rhea" id="RHEA:33631"/>
        <dbReference type="ChEBI" id="CHEBI:25646"/>
        <dbReference type="ChEBI" id="CHEBI:30616"/>
        <dbReference type="ChEBI" id="CHEBI:33019"/>
        <dbReference type="ChEBI" id="CHEBI:57287"/>
        <dbReference type="ChEBI" id="CHEBI:57386"/>
        <dbReference type="ChEBI" id="CHEBI:456215"/>
    </reaction>
</comment>
<evidence type="ECO:0000256" key="2">
    <source>
        <dbReference type="ARBA" id="ARBA00022598"/>
    </source>
</evidence>
<name>A0A922HKN3_DERFA</name>
<evidence type="ECO:0000259" key="9">
    <source>
        <dbReference type="Pfam" id="PF13193"/>
    </source>
</evidence>
<reference evidence="11" key="1">
    <citation type="submission" date="2013-05" db="EMBL/GenBank/DDBJ databases">
        <authorList>
            <person name="Yim A.K.Y."/>
            <person name="Chan T.F."/>
            <person name="Ji K.M."/>
            <person name="Liu X.Y."/>
            <person name="Zhou J.W."/>
            <person name="Li R.Q."/>
            <person name="Yang K.Y."/>
            <person name="Li J."/>
            <person name="Li M."/>
            <person name="Law P.T.W."/>
            <person name="Wu Y.L."/>
            <person name="Cai Z.L."/>
            <person name="Qin H."/>
            <person name="Bao Y."/>
            <person name="Leung R.K.K."/>
            <person name="Ng P.K.S."/>
            <person name="Zou J."/>
            <person name="Zhong X.J."/>
            <person name="Ran P.X."/>
            <person name="Zhong N.S."/>
            <person name="Liu Z.G."/>
            <person name="Tsui S.K.W."/>
        </authorList>
    </citation>
    <scope>NUCLEOTIDE SEQUENCE</scope>
    <source>
        <strain evidence="11">Derf</strain>
        <tissue evidence="11">Whole organism</tissue>
    </source>
</reference>
<dbReference type="InterPro" id="IPR045851">
    <property type="entry name" value="AMP-bd_C_sf"/>
</dbReference>
<dbReference type="Proteomes" id="UP000828236">
    <property type="component" value="Unassembled WGS sequence"/>
</dbReference>
<reference evidence="11" key="4">
    <citation type="journal article" date="2022" name="Res Sq">
        <title>Comparative Genomics Reveals Insights into the Divergent Evolution of Astigmatic Mites and Household Pest Adaptations.</title>
        <authorList>
            <person name="Xiong Q."/>
            <person name="Wan A.T.-Y."/>
            <person name="Liu X.-Y."/>
            <person name="Fung C.S.-H."/>
            <person name="Xiao X."/>
            <person name="Malainual N."/>
            <person name="Hou J."/>
            <person name="Wang L."/>
            <person name="Wang M."/>
            <person name="Yang K."/>
            <person name="Cui Y."/>
            <person name="Leung E."/>
            <person name="Nong W."/>
            <person name="Shin S.-K."/>
            <person name="Au S."/>
            <person name="Jeong K.Y."/>
            <person name="Chew F.T."/>
            <person name="Hui J."/>
            <person name="Leung T.F."/>
            <person name="Tungtrongchitr A."/>
            <person name="Zhong N."/>
            <person name="Liu Z."/>
            <person name="Tsui S."/>
        </authorList>
    </citation>
    <scope>NUCLEOTIDE SEQUENCE</scope>
    <source>
        <strain evidence="11">Derf</strain>
        <tissue evidence="11">Whole organism</tissue>
    </source>
</reference>
<dbReference type="EMBL" id="SDOV01000002">
    <property type="protein sequence ID" value="KAH7643997.1"/>
    <property type="molecule type" value="Genomic_DNA"/>
</dbReference>
<feature type="domain" description="AMP-binding enzyme C-terminal" evidence="9">
    <location>
        <begin position="533"/>
        <end position="608"/>
    </location>
</feature>
<dbReference type="FunFam" id="3.30.300.30:FF:000008">
    <property type="entry name" value="2,3-dihydroxybenzoate-AMP ligase"/>
    <property type="match status" value="1"/>
</dbReference>
<dbReference type="SUPFAM" id="SSF56801">
    <property type="entry name" value="Acetyl-CoA synthetase-like"/>
    <property type="match status" value="1"/>
</dbReference>
<evidence type="ECO:0000313" key="10">
    <source>
        <dbReference type="EMBL" id="KAH7643997.1"/>
    </source>
</evidence>
<evidence type="ECO:0000259" key="8">
    <source>
        <dbReference type="Pfam" id="PF00501"/>
    </source>
</evidence>
<reference evidence="10" key="2">
    <citation type="submission" date="2020-06" db="EMBL/GenBank/DDBJ databases">
        <authorList>
            <person name="Ji K."/>
            <person name="Li J."/>
        </authorList>
    </citation>
    <scope>NUCLEOTIDE SEQUENCE</scope>
    <source>
        <strain evidence="10">JKM2019</strain>
        <tissue evidence="10">Whole body</tissue>
    </source>
</reference>
<feature type="domain" description="AMP-dependent synthetase/ligase" evidence="8">
    <location>
        <begin position="92"/>
        <end position="482"/>
    </location>
</feature>
<dbReference type="GO" id="GO:0031956">
    <property type="term" value="F:medium-chain fatty acid-CoA ligase activity"/>
    <property type="evidence" value="ECO:0007669"/>
    <property type="project" value="UniProtKB-EC"/>
</dbReference>
<accession>A0A922HKN3</accession>
<proteinExistence type="inferred from homology"/>
<dbReference type="EC" id="6.2.1.2" evidence="4"/>
<evidence type="ECO:0000256" key="3">
    <source>
        <dbReference type="ARBA" id="ARBA00037247"/>
    </source>
</evidence>
<dbReference type="PANTHER" id="PTHR43201:SF5">
    <property type="entry name" value="MEDIUM-CHAIN ACYL-COA LIGASE ACSF2, MITOCHONDRIAL"/>
    <property type="match status" value="1"/>
</dbReference>
<dbReference type="GO" id="GO:0006631">
    <property type="term" value="P:fatty acid metabolic process"/>
    <property type="evidence" value="ECO:0007669"/>
    <property type="project" value="TreeGrafter"/>
</dbReference>
<evidence type="ECO:0000313" key="11">
    <source>
        <dbReference type="EMBL" id="KAH9494329.1"/>
    </source>
</evidence>
<dbReference type="Gene3D" id="2.30.38.10">
    <property type="entry name" value="Luciferase, Domain 3"/>
    <property type="match status" value="1"/>
</dbReference>
<evidence type="ECO:0000256" key="1">
    <source>
        <dbReference type="ARBA" id="ARBA00006432"/>
    </source>
</evidence>
<comment type="catalytic activity">
    <reaction evidence="7">
        <text>a medium-chain fatty acid + ATP + CoA = a medium-chain fatty acyl-CoA + AMP + diphosphate</text>
        <dbReference type="Rhea" id="RHEA:48340"/>
        <dbReference type="ChEBI" id="CHEBI:30616"/>
        <dbReference type="ChEBI" id="CHEBI:33019"/>
        <dbReference type="ChEBI" id="CHEBI:57287"/>
        <dbReference type="ChEBI" id="CHEBI:59558"/>
        <dbReference type="ChEBI" id="CHEBI:90546"/>
        <dbReference type="ChEBI" id="CHEBI:456215"/>
        <dbReference type="EC" id="6.2.1.2"/>
    </reaction>
</comment>
<dbReference type="AlphaFoldDB" id="A0A922HKN3"/>
<sequence>MSTKILKLNHLFRCGSGGGGCGGGHHYSKSRLLATPIITASNRNVSTDLLTSETLPPYVNLPYSYAFGRSLNHIIYETIGKRLDDRLKIETGKPIIISHHENIKKTISEFYQDVNRLSKAMYEHLNIKRGDVVGLWSCNTYDWIVIQYACFRIGAILCTVNPFYQSYELDYAIRKGEMKALFMPGHKSRQDIVNRFSTITMKTLEKKADDQNQSTFLLENIITVDGHPFNVSDLPDHHRNIRLFELEKLKQQTGELDSSITNLVLPDDPAVIMFTSGTTGRPKGACLSHFNIVNNVTMCSYRADVKENALFCVPLPFFHAFAGVLGNLIPIASETGGLMIPCLKYDVRQLAQSINEHGATHMMATPTLVIDLLNYLRDNKLQLSTLQEVMAGGASMPIEIAHQLMEFASNCKVRVAYGATETSPCATTFSKKSTIEESIETVGSPLDFVEIKLVDPKTKKIVKIGETGELHCRGHVIMLGYWRDPEKTKESIDEGNWYNTGDLAVMTEKGLIKIIGRTKELIIVGGENVYPREIEEILYTHPAVETVNVIGVPDPRKGEEICAWIQLHKDVKITEDEIREFCKGQLTYFKVPKYILFVDSYPMTPTGKAQKFIMKKMTIEKLNLKTE</sequence>
<dbReference type="InterPro" id="IPR020845">
    <property type="entry name" value="AMP-binding_CS"/>
</dbReference>
<dbReference type="Proteomes" id="UP000790347">
    <property type="component" value="Unassembled WGS sequence"/>
</dbReference>
<comment type="function">
    <text evidence="3">Acyl-CoA synthases catalyze the initial reaction in fatty acid metabolism, by forming a thioester with CoA. Has some preference toward medium-chain substrates. Plays a role in adipocyte differentiation.</text>
</comment>
<protein>
    <recommendedName>
        <fullName evidence="5">Medium-chain acyl-CoA ligase ACSF2, mitochondrial</fullName>
        <ecNumber evidence="4">6.2.1.2</ecNumber>
    </recommendedName>
</protein>
<organism evidence="11 12">
    <name type="scientific">Dermatophagoides farinae</name>
    <name type="common">American house dust mite</name>
    <dbReference type="NCBI Taxonomy" id="6954"/>
    <lineage>
        <taxon>Eukaryota</taxon>
        <taxon>Metazoa</taxon>
        <taxon>Ecdysozoa</taxon>
        <taxon>Arthropoda</taxon>
        <taxon>Chelicerata</taxon>
        <taxon>Arachnida</taxon>
        <taxon>Acari</taxon>
        <taxon>Acariformes</taxon>
        <taxon>Sarcoptiformes</taxon>
        <taxon>Astigmata</taxon>
        <taxon>Psoroptidia</taxon>
        <taxon>Analgoidea</taxon>
        <taxon>Pyroglyphidae</taxon>
        <taxon>Dermatophagoidinae</taxon>
        <taxon>Dermatophagoides</taxon>
    </lineage>
</organism>
<keyword evidence="12" id="KW-1185">Reference proteome</keyword>
<dbReference type="InterPro" id="IPR000873">
    <property type="entry name" value="AMP-dep_synth/lig_dom"/>
</dbReference>
<reference evidence="10" key="3">
    <citation type="journal article" date="2021" name="World Allergy Organ. J.">
        <title>Chromosome-level assembly of Dermatophagoides farinae genome and transcriptome reveals two novel allergens Der f 37 and Der f 39.</title>
        <authorList>
            <person name="Chen J."/>
            <person name="Cai Z."/>
            <person name="Fan D."/>
            <person name="Hu J."/>
            <person name="Hou Y."/>
            <person name="He Y."/>
            <person name="Zhang Z."/>
            <person name="Zhao Z."/>
            <person name="Gao P."/>
            <person name="Hu W."/>
            <person name="Sun J."/>
            <person name="Li J."/>
            <person name="Ji K."/>
        </authorList>
    </citation>
    <scope>NUCLEOTIDE SEQUENCE</scope>
    <source>
        <strain evidence="10">JKM2019</strain>
    </source>
</reference>
<dbReference type="Pfam" id="PF00501">
    <property type="entry name" value="AMP-binding"/>
    <property type="match status" value="1"/>
</dbReference>
<evidence type="ECO:0000256" key="6">
    <source>
        <dbReference type="ARBA" id="ARBA00047319"/>
    </source>
</evidence>
<dbReference type="InterPro" id="IPR025110">
    <property type="entry name" value="AMP-bd_C"/>
</dbReference>
<evidence type="ECO:0000256" key="7">
    <source>
        <dbReference type="ARBA" id="ARBA00048277"/>
    </source>
</evidence>
<evidence type="ECO:0000256" key="4">
    <source>
        <dbReference type="ARBA" id="ARBA00039009"/>
    </source>
</evidence>
<keyword evidence="2" id="KW-0436">Ligase</keyword>
<dbReference type="EMBL" id="ASGP02000008">
    <property type="protein sequence ID" value="KAH9494329.1"/>
    <property type="molecule type" value="Genomic_DNA"/>
</dbReference>
<dbReference type="Gene3D" id="3.30.300.30">
    <property type="match status" value="1"/>
</dbReference>
<dbReference type="PROSITE" id="PS00455">
    <property type="entry name" value="AMP_BINDING"/>
    <property type="match status" value="1"/>
</dbReference>
<comment type="caution">
    <text evidence="11">The sequence shown here is derived from an EMBL/GenBank/DDBJ whole genome shotgun (WGS) entry which is preliminary data.</text>
</comment>
<gene>
    <name evidence="11" type="primary">ACSF2_2</name>
    <name evidence="11" type="ORF">DERF_015021</name>
    <name evidence="10" type="ORF">HUG17_6359</name>
</gene>
<comment type="similarity">
    <text evidence="1">Belongs to the ATP-dependent AMP-binding enzyme family.</text>
</comment>
<dbReference type="Gene3D" id="3.40.50.980">
    <property type="match status" value="2"/>
</dbReference>